<reference evidence="4 5" key="1">
    <citation type="journal article" date="2023" name="Ecotoxicol. Environ. Saf.">
        <title>Mercury remediation potential of mercury-resistant strain Rheinheimera metallidurans sp. nov. isolated from a municipal waste dumping site.</title>
        <authorList>
            <person name="Yadav V."/>
            <person name="Manjhi A."/>
            <person name="Vadakedath N."/>
        </authorList>
    </citation>
    <scope>NUCLEOTIDE SEQUENCE [LARGE SCALE GENOMIC DNA]</scope>
    <source>
        <strain evidence="4 5">E-49</strain>
    </source>
</reference>
<keyword evidence="1" id="KW-0808">Transferase</keyword>
<dbReference type="SUPFAM" id="SSF54637">
    <property type="entry name" value="Thioesterase/thiol ester dehydrase-isomerase"/>
    <property type="match status" value="1"/>
</dbReference>
<evidence type="ECO:0000313" key="4">
    <source>
        <dbReference type="EMBL" id="MEH8016042.1"/>
    </source>
</evidence>
<dbReference type="SUPFAM" id="SSF55729">
    <property type="entry name" value="Acyl-CoA N-acyltransferases (Nat)"/>
    <property type="match status" value="1"/>
</dbReference>
<gene>
    <name evidence="4" type="ORF">MN202_02250</name>
</gene>
<dbReference type="InterPro" id="IPR012660">
    <property type="entry name" value="YiiD_C"/>
</dbReference>
<dbReference type="RefSeq" id="WP_335734464.1">
    <property type="nucleotide sequence ID" value="NZ_JALAAR010000002.1"/>
</dbReference>
<dbReference type="PANTHER" id="PTHR43877">
    <property type="entry name" value="AMINOALKYLPHOSPHONATE N-ACETYLTRANSFERASE-RELATED-RELATED"/>
    <property type="match status" value="1"/>
</dbReference>
<dbReference type="NCBIfam" id="TIGR02447">
    <property type="entry name" value="yiiD_Cterm"/>
    <property type="match status" value="1"/>
</dbReference>
<dbReference type="Gene3D" id="3.10.129.10">
    <property type="entry name" value="Hotdog Thioesterase"/>
    <property type="match status" value="1"/>
</dbReference>
<name>A0ABU8C3D6_9GAMM</name>
<comment type="caution">
    <text evidence="4">The sequence shown here is derived from an EMBL/GenBank/DDBJ whole genome shotgun (WGS) entry which is preliminary data.</text>
</comment>
<feature type="domain" description="N-acetyltransferase" evidence="3">
    <location>
        <begin position="5"/>
        <end position="146"/>
    </location>
</feature>
<sequence length="303" mass="34141">MRHWQIRSPANDAEWQQYFQLRYQILRAPWQQAPGSERDELEAQAYHLMLLSPQGELAAVGRLHRLDDRTAQVRYMAVAEAFRGQGAGAHVLDALEQQAVDWGCHRLKLNARDSAKGFYQRAGYQQQAAAAPMFGIPHWLMQKSLRLEGTEQQFQHWCNELNTTWQQTIPLTAYMQLDISQFDGASLLCSAPLAPNINLHRTMFAGSIYALATLTGWGMLYLQLKQLGLTGDQVLADASIKYRRPVEQLPSARCSLRHCIGDLSALTQGKKVVQQIKVEIYSGDTLAAEFSGRYAVLPVKAKQ</sequence>
<dbReference type="Gene3D" id="3.40.630.30">
    <property type="match status" value="1"/>
</dbReference>
<dbReference type="InterPro" id="IPR050832">
    <property type="entry name" value="Bact_Acetyltransf"/>
</dbReference>
<dbReference type="InterPro" id="IPR029069">
    <property type="entry name" value="HotDog_dom_sf"/>
</dbReference>
<evidence type="ECO:0000313" key="5">
    <source>
        <dbReference type="Proteomes" id="UP001375382"/>
    </source>
</evidence>
<dbReference type="InterPro" id="IPR000182">
    <property type="entry name" value="GNAT_dom"/>
</dbReference>
<proteinExistence type="predicted"/>
<dbReference type="Proteomes" id="UP001375382">
    <property type="component" value="Unassembled WGS sequence"/>
</dbReference>
<dbReference type="Pfam" id="PF00583">
    <property type="entry name" value="Acetyltransf_1"/>
    <property type="match status" value="1"/>
</dbReference>
<evidence type="ECO:0000259" key="3">
    <source>
        <dbReference type="PROSITE" id="PS51186"/>
    </source>
</evidence>
<dbReference type="CDD" id="cd04301">
    <property type="entry name" value="NAT_SF"/>
    <property type="match status" value="1"/>
</dbReference>
<keyword evidence="5" id="KW-1185">Reference proteome</keyword>
<protein>
    <submittedName>
        <fullName evidence="4">Bifunctional GNAT family N-acetyltransferase/hotdog fold thioesterase</fullName>
    </submittedName>
</protein>
<accession>A0ABU8C3D6</accession>
<organism evidence="4 5">
    <name type="scientific">Rheinheimera muenzenbergensis</name>
    <dbReference type="NCBI Taxonomy" id="1193628"/>
    <lineage>
        <taxon>Bacteria</taxon>
        <taxon>Pseudomonadati</taxon>
        <taxon>Pseudomonadota</taxon>
        <taxon>Gammaproteobacteria</taxon>
        <taxon>Chromatiales</taxon>
        <taxon>Chromatiaceae</taxon>
        <taxon>Rheinheimera</taxon>
    </lineage>
</organism>
<evidence type="ECO:0000256" key="1">
    <source>
        <dbReference type="ARBA" id="ARBA00022679"/>
    </source>
</evidence>
<evidence type="ECO:0000256" key="2">
    <source>
        <dbReference type="ARBA" id="ARBA00023315"/>
    </source>
</evidence>
<dbReference type="EMBL" id="JALAAR010000002">
    <property type="protein sequence ID" value="MEH8016042.1"/>
    <property type="molecule type" value="Genomic_DNA"/>
</dbReference>
<dbReference type="Pfam" id="PF09500">
    <property type="entry name" value="YiiD_C"/>
    <property type="match status" value="1"/>
</dbReference>
<dbReference type="InterPro" id="IPR016181">
    <property type="entry name" value="Acyl_CoA_acyltransferase"/>
</dbReference>
<keyword evidence="2" id="KW-0012">Acyltransferase</keyword>
<dbReference type="PROSITE" id="PS51186">
    <property type="entry name" value="GNAT"/>
    <property type="match status" value="1"/>
</dbReference>
<dbReference type="PANTHER" id="PTHR43877:SF2">
    <property type="entry name" value="AMINOALKYLPHOSPHONATE N-ACETYLTRANSFERASE-RELATED"/>
    <property type="match status" value="1"/>
</dbReference>